<keyword evidence="2" id="KW-1185">Reference proteome</keyword>
<evidence type="ECO:0000313" key="1">
    <source>
        <dbReference type="EMBL" id="SOD88518.1"/>
    </source>
</evidence>
<accession>A0A286FZ88</accession>
<reference evidence="2" key="1">
    <citation type="submission" date="2017-09" db="EMBL/GenBank/DDBJ databases">
        <authorList>
            <person name="Varghese N."/>
            <person name="Submissions S."/>
        </authorList>
    </citation>
    <scope>NUCLEOTIDE SEQUENCE [LARGE SCALE GENOMIC DNA]</scope>
    <source>
        <strain evidence="2">DSM 29961</strain>
    </source>
</reference>
<dbReference type="Proteomes" id="UP000219452">
    <property type="component" value="Unassembled WGS sequence"/>
</dbReference>
<gene>
    <name evidence="1" type="ORF">SAMN06269250_2707</name>
</gene>
<organism evidence="1 2">
    <name type="scientific">Spirosoma fluviale</name>
    <dbReference type="NCBI Taxonomy" id="1597977"/>
    <lineage>
        <taxon>Bacteria</taxon>
        <taxon>Pseudomonadati</taxon>
        <taxon>Bacteroidota</taxon>
        <taxon>Cytophagia</taxon>
        <taxon>Cytophagales</taxon>
        <taxon>Cytophagaceae</taxon>
        <taxon>Spirosoma</taxon>
    </lineage>
</organism>
<dbReference type="AlphaFoldDB" id="A0A286FZ88"/>
<evidence type="ECO:0000313" key="2">
    <source>
        <dbReference type="Proteomes" id="UP000219452"/>
    </source>
</evidence>
<name>A0A286FZ88_9BACT</name>
<dbReference type="EMBL" id="OCNH01000002">
    <property type="protein sequence ID" value="SOD88518.1"/>
    <property type="molecule type" value="Genomic_DNA"/>
</dbReference>
<protein>
    <submittedName>
        <fullName evidence="1">Uncharacterized protein</fullName>
    </submittedName>
</protein>
<sequence length="54" mass="6165">MLQVCYLVTTFYLKLLVMRMLLQSFSDYKKKPLDLGQAALIVLGCSADRPGRVR</sequence>
<proteinExistence type="predicted"/>